<keyword evidence="2" id="KW-1185">Reference proteome</keyword>
<gene>
    <name evidence="1" type="ORF">NTJ_04165</name>
</gene>
<accession>A0ABN7ALY5</accession>
<name>A0ABN7ALY5_9HEMI</name>
<sequence length="98" mass="10421">MGKDISTRGALLARLCLNRCAGAGTCEWPHPLDMHFQTCCGGWLPHYKAHGPLNGTCRANLINQLPPVAAAPSLLVAITWNEIGHGVVAGCAFEDIKT</sequence>
<dbReference type="Proteomes" id="UP001307889">
    <property type="component" value="Chromosome 2"/>
</dbReference>
<protein>
    <submittedName>
        <fullName evidence="1">Uncharacterized protein</fullName>
    </submittedName>
</protein>
<dbReference type="EMBL" id="AP028910">
    <property type="protein sequence ID" value="BES91357.1"/>
    <property type="molecule type" value="Genomic_DNA"/>
</dbReference>
<evidence type="ECO:0000313" key="2">
    <source>
        <dbReference type="Proteomes" id="UP001307889"/>
    </source>
</evidence>
<organism evidence="1 2">
    <name type="scientific">Nesidiocoris tenuis</name>
    <dbReference type="NCBI Taxonomy" id="355587"/>
    <lineage>
        <taxon>Eukaryota</taxon>
        <taxon>Metazoa</taxon>
        <taxon>Ecdysozoa</taxon>
        <taxon>Arthropoda</taxon>
        <taxon>Hexapoda</taxon>
        <taxon>Insecta</taxon>
        <taxon>Pterygota</taxon>
        <taxon>Neoptera</taxon>
        <taxon>Paraneoptera</taxon>
        <taxon>Hemiptera</taxon>
        <taxon>Heteroptera</taxon>
        <taxon>Panheteroptera</taxon>
        <taxon>Cimicomorpha</taxon>
        <taxon>Miridae</taxon>
        <taxon>Dicyphina</taxon>
        <taxon>Nesidiocoris</taxon>
    </lineage>
</organism>
<proteinExistence type="predicted"/>
<evidence type="ECO:0000313" key="1">
    <source>
        <dbReference type="EMBL" id="BES91357.1"/>
    </source>
</evidence>
<reference evidence="1 2" key="1">
    <citation type="submission" date="2023-09" db="EMBL/GenBank/DDBJ databases">
        <title>Nesidiocoris tenuis whole genome shotgun sequence.</title>
        <authorList>
            <person name="Shibata T."/>
            <person name="Shimoda M."/>
            <person name="Kobayashi T."/>
            <person name="Uehara T."/>
        </authorList>
    </citation>
    <scope>NUCLEOTIDE SEQUENCE [LARGE SCALE GENOMIC DNA]</scope>
    <source>
        <strain evidence="1 2">Japan</strain>
    </source>
</reference>